<keyword evidence="5" id="KW-1185">Reference proteome</keyword>
<dbReference type="RefSeq" id="WP_095999767.1">
    <property type="nucleotide sequence ID" value="NZ_NSLI01000008.1"/>
</dbReference>
<evidence type="ECO:0000313" key="5">
    <source>
        <dbReference type="Proteomes" id="UP000218151"/>
    </source>
</evidence>
<dbReference type="GO" id="GO:0003677">
    <property type="term" value="F:DNA binding"/>
    <property type="evidence" value="ECO:0007669"/>
    <property type="project" value="UniProtKB-UniRule"/>
</dbReference>
<organism evidence="4 5">
    <name type="scientific">Sphingomonas lenta</name>
    <dbReference type="NCBI Taxonomy" id="1141887"/>
    <lineage>
        <taxon>Bacteria</taxon>
        <taxon>Pseudomonadati</taxon>
        <taxon>Pseudomonadota</taxon>
        <taxon>Alphaproteobacteria</taxon>
        <taxon>Sphingomonadales</taxon>
        <taxon>Sphingomonadaceae</taxon>
        <taxon>Sphingomonas</taxon>
    </lineage>
</organism>
<dbReference type="InterPro" id="IPR037914">
    <property type="entry name" value="SpoVT-AbrB_sf"/>
</dbReference>
<proteinExistence type="predicted"/>
<gene>
    <name evidence="4" type="ORF">CKY28_17690</name>
</gene>
<dbReference type="SMART" id="SM00966">
    <property type="entry name" value="SpoVT_AbrB"/>
    <property type="match status" value="1"/>
</dbReference>
<dbReference type="OrthoDB" id="7916886at2"/>
<evidence type="ECO:0000313" key="4">
    <source>
        <dbReference type="EMBL" id="PAX06361.1"/>
    </source>
</evidence>
<feature type="compositionally biased region" description="Basic and acidic residues" evidence="2">
    <location>
        <begin position="66"/>
        <end position="84"/>
    </location>
</feature>
<keyword evidence="1" id="KW-0238">DNA-binding</keyword>
<evidence type="ECO:0000256" key="2">
    <source>
        <dbReference type="SAM" id="MobiDB-lite"/>
    </source>
</evidence>
<feature type="region of interest" description="Disordered" evidence="2">
    <location>
        <begin position="66"/>
        <end position="97"/>
    </location>
</feature>
<sequence length="97" mass="10688">MTITMDIRVAENGRMILPQSVRKAMGLQGEAKVILTLENDEVRLTPIGHGVARARALFRQHAKVERTTEQFLDDRREEAARDVGDATDASEGAGEKA</sequence>
<protein>
    <submittedName>
        <fullName evidence="4">AbrB family transcriptional regulator</fullName>
    </submittedName>
</protein>
<dbReference type="SUPFAM" id="SSF89447">
    <property type="entry name" value="AbrB/MazE/MraZ-like"/>
    <property type="match status" value="1"/>
</dbReference>
<feature type="domain" description="SpoVT-AbrB" evidence="3">
    <location>
        <begin position="4"/>
        <end position="49"/>
    </location>
</feature>
<dbReference type="AlphaFoldDB" id="A0A2A2SBG2"/>
<evidence type="ECO:0000256" key="1">
    <source>
        <dbReference type="PROSITE-ProRule" id="PRU01076"/>
    </source>
</evidence>
<name>A0A2A2SBG2_9SPHN</name>
<comment type="caution">
    <text evidence="4">The sequence shown here is derived from an EMBL/GenBank/DDBJ whole genome shotgun (WGS) entry which is preliminary data.</text>
</comment>
<dbReference type="InterPro" id="IPR007159">
    <property type="entry name" value="SpoVT-AbrB_dom"/>
</dbReference>
<evidence type="ECO:0000259" key="3">
    <source>
        <dbReference type="PROSITE" id="PS51740"/>
    </source>
</evidence>
<dbReference type="Proteomes" id="UP000218151">
    <property type="component" value="Unassembled WGS sequence"/>
</dbReference>
<dbReference type="PROSITE" id="PS51740">
    <property type="entry name" value="SPOVT_ABRB"/>
    <property type="match status" value="1"/>
</dbReference>
<dbReference type="EMBL" id="NSLI01000008">
    <property type="protein sequence ID" value="PAX06361.1"/>
    <property type="molecule type" value="Genomic_DNA"/>
</dbReference>
<accession>A0A2A2SBG2</accession>
<reference evidence="5" key="1">
    <citation type="submission" date="2017-09" db="EMBL/GenBank/DDBJ databases">
        <authorList>
            <person name="Feng G."/>
            <person name="Zhu H."/>
        </authorList>
    </citation>
    <scope>NUCLEOTIDE SEQUENCE [LARGE SCALE GENOMIC DNA]</scope>
    <source>
        <strain evidence="5">1PNM-20</strain>
    </source>
</reference>